<comment type="caution">
    <text evidence="1">The sequence shown here is derived from an EMBL/GenBank/DDBJ whole genome shotgun (WGS) entry which is preliminary data.</text>
</comment>
<gene>
    <name evidence="1" type="ORF">GCM10009849_21770</name>
</gene>
<reference evidence="1 2" key="1">
    <citation type="journal article" date="2019" name="Int. J. Syst. Evol. Microbiol.">
        <title>The Global Catalogue of Microorganisms (GCM) 10K type strain sequencing project: providing services to taxonomists for standard genome sequencing and annotation.</title>
        <authorList>
            <consortium name="The Broad Institute Genomics Platform"/>
            <consortium name="The Broad Institute Genome Sequencing Center for Infectious Disease"/>
            <person name="Wu L."/>
            <person name="Ma J."/>
        </authorList>
    </citation>
    <scope>NUCLEOTIDE SEQUENCE [LARGE SCALE GENOMIC DNA]</scope>
    <source>
        <strain evidence="1 2">JCM 16034</strain>
    </source>
</reference>
<evidence type="ECO:0000313" key="2">
    <source>
        <dbReference type="Proteomes" id="UP001500432"/>
    </source>
</evidence>
<dbReference type="Proteomes" id="UP001500432">
    <property type="component" value="Unassembled WGS sequence"/>
</dbReference>
<proteinExistence type="predicted"/>
<protein>
    <submittedName>
        <fullName evidence="1">Uncharacterized protein</fullName>
    </submittedName>
</protein>
<keyword evidence="2" id="KW-1185">Reference proteome</keyword>
<sequence length="136" mass="14984">MSAPSRPLPPGWTRYDGPLLTIWRSRYEAVHGEAAANSFADGMLVRDHRRPIAQWINYGLRSAVLVAPASPAAWPVQRFAIYYAPPREGFQTVETARHEWMPRGPRGSTTDADAFTGAVEAAEQFLQVEATFGALG</sequence>
<dbReference type="EMBL" id="BAAAQW010000005">
    <property type="protein sequence ID" value="GAA2200599.1"/>
    <property type="molecule type" value="Genomic_DNA"/>
</dbReference>
<organism evidence="1 2">
    <name type="scientific">Sinomonas flava</name>
    <dbReference type="NCBI Taxonomy" id="496857"/>
    <lineage>
        <taxon>Bacteria</taxon>
        <taxon>Bacillati</taxon>
        <taxon>Actinomycetota</taxon>
        <taxon>Actinomycetes</taxon>
        <taxon>Micrococcales</taxon>
        <taxon>Micrococcaceae</taxon>
        <taxon>Sinomonas</taxon>
    </lineage>
</organism>
<name>A0ABN3BUL2_9MICC</name>
<dbReference type="RefSeq" id="WP_344299724.1">
    <property type="nucleotide sequence ID" value="NZ_BAAAQW010000005.1"/>
</dbReference>
<evidence type="ECO:0000313" key="1">
    <source>
        <dbReference type="EMBL" id="GAA2200599.1"/>
    </source>
</evidence>
<accession>A0ABN3BUL2</accession>